<dbReference type="Proteomes" id="UP001501009">
    <property type="component" value="Unassembled WGS sequence"/>
</dbReference>
<dbReference type="EMBL" id="BAABDE010000039">
    <property type="protein sequence ID" value="GAA3841423.1"/>
    <property type="molecule type" value="Genomic_DNA"/>
</dbReference>
<dbReference type="Gene3D" id="3.90.1170.50">
    <property type="entry name" value="Aldehyde oxidase/xanthine dehydrogenase, a/b hammerhead"/>
    <property type="match status" value="1"/>
</dbReference>
<feature type="region of interest" description="Disordered" evidence="1">
    <location>
        <begin position="93"/>
        <end position="113"/>
    </location>
</feature>
<reference evidence="4" key="1">
    <citation type="journal article" date="2019" name="Int. J. Syst. Evol. Microbiol.">
        <title>The Global Catalogue of Microorganisms (GCM) 10K type strain sequencing project: providing services to taxonomists for standard genome sequencing and annotation.</title>
        <authorList>
            <consortium name="The Broad Institute Genomics Platform"/>
            <consortium name="The Broad Institute Genome Sequencing Center for Infectious Disease"/>
            <person name="Wu L."/>
            <person name="Ma J."/>
        </authorList>
    </citation>
    <scope>NUCLEOTIDE SEQUENCE [LARGE SCALE GENOMIC DNA]</scope>
    <source>
        <strain evidence="4">JCM 17138</strain>
    </source>
</reference>
<gene>
    <name evidence="3" type="ORF">GCM10022403_087050</name>
</gene>
<protein>
    <submittedName>
        <fullName evidence="3">Uncharacterized protein</fullName>
    </submittedName>
</protein>
<keyword evidence="4" id="KW-1185">Reference proteome</keyword>
<evidence type="ECO:0000313" key="3">
    <source>
        <dbReference type="EMBL" id="GAA3841423.1"/>
    </source>
</evidence>
<sequence length="146" mass="15627">MRRAVAWARAAGTDGSEALQLDCVQAVLAVHVLEPGGREQWYALNGRYAPDTRRQPLAGGEARSFGDQVAMVVVDGPRCRTSDGRLGAPLRRCPARGECDRPPAGSQPRADAGARDRCRMVRALLAPAVTAPVVPSLFALLLRADR</sequence>
<keyword evidence="2" id="KW-0812">Transmembrane</keyword>
<evidence type="ECO:0000313" key="4">
    <source>
        <dbReference type="Proteomes" id="UP001501009"/>
    </source>
</evidence>
<proteinExistence type="predicted"/>
<comment type="caution">
    <text evidence="3">The sequence shown here is derived from an EMBL/GenBank/DDBJ whole genome shotgun (WGS) entry which is preliminary data.</text>
</comment>
<accession>A0ABP7JDG6</accession>
<evidence type="ECO:0000256" key="2">
    <source>
        <dbReference type="SAM" id="Phobius"/>
    </source>
</evidence>
<dbReference type="InterPro" id="IPR036856">
    <property type="entry name" value="Ald_Oxase/Xan_DH_a/b_sf"/>
</dbReference>
<evidence type="ECO:0000256" key="1">
    <source>
        <dbReference type="SAM" id="MobiDB-lite"/>
    </source>
</evidence>
<dbReference type="SUPFAM" id="SSF54665">
    <property type="entry name" value="CO dehydrogenase molybdoprotein N-domain-like"/>
    <property type="match status" value="1"/>
</dbReference>
<name>A0ABP7JDG6_9ACTN</name>
<feature type="transmembrane region" description="Helical" evidence="2">
    <location>
        <begin position="123"/>
        <end position="142"/>
    </location>
</feature>
<keyword evidence="2" id="KW-0472">Membrane</keyword>
<organism evidence="3 4">
    <name type="scientific">Streptomyces coacervatus</name>
    <dbReference type="NCBI Taxonomy" id="647381"/>
    <lineage>
        <taxon>Bacteria</taxon>
        <taxon>Bacillati</taxon>
        <taxon>Actinomycetota</taxon>
        <taxon>Actinomycetes</taxon>
        <taxon>Kitasatosporales</taxon>
        <taxon>Streptomycetaceae</taxon>
        <taxon>Streptomyces</taxon>
    </lineage>
</organism>
<keyword evidence="2" id="KW-1133">Transmembrane helix</keyword>